<sequence length="233" mass="27983">LEVMSFEDFISRFNNLTINKKNDSDPTTHDSNHINFAAQIGNLLQNNNTPFYAKISERWALINDKNNFIHNWQEPKEDKELYHEIFQWATDGKKIDILDLFDTALCFKKDLNGSFYDRYVTMNIPNLKIHREETIYALQKILQATQTILLIFGPYGRECLLYVKKHEQYSRLIPTFKEILEFTIEAKRYFSIYVLHYFFIKDVNFEEGEINDYIRFIFYKKRPLNYISNTYFG</sequence>
<reference evidence="1" key="1">
    <citation type="submission" date="2021-06" db="EMBL/GenBank/DDBJ databases">
        <authorList>
            <person name="Kallberg Y."/>
            <person name="Tangrot J."/>
            <person name="Rosling A."/>
        </authorList>
    </citation>
    <scope>NUCLEOTIDE SEQUENCE</scope>
    <source>
        <strain evidence="1">28 12/20/2015</strain>
    </source>
</reference>
<organism evidence="1 2">
    <name type="scientific">Cetraspora pellucida</name>
    <dbReference type="NCBI Taxonomy" id="1433469"/>
    <lineage>
        <taxon>Eukaryota</taxon>
        <taxon>Fungi</taxon>
        <taxon>Fungi incertae sedis</taxon>
        <taxon>Mucoromycota</taxon>
        <taxon>Glomeromycotina</taxon>
        <taxon>Glomeromycetes</taxon>
        <taxon>Diversisporales</taxon>
        <taxon>Gigasporaceae</taxon>
        <taxon>Cetraspora</taxon>
    </lineage>
</organism>
<accession>A0ACA9N3V6</accession>
<protein>
    <submittedName>
        <fullName evidence="1">12219_t:CDS:1</fullName>
    </submittedName>
</protein>
<gene>
    <name evidence="1" type="ORF">SPELUC_LOCUS7994</name>
</gene>
<keyword evidence="2" id="KW-1185">Reference proteome</keyword>
<evidence type="ECO:0000313" key="2">
    <source>
        <dbReference type="Proteomes" id="UP000789366"/>
    </source>
</evidence>
<dbReference type="Proteomes" id="UP000789366">
    <property type="component" value="Unassembled WGS sequence"/>
</dbReference>
<comment type="caution">
    <text evidence="1">The sequence shown here is derived from an EMBL/GenBank/DDBJ whole genome shotgun (WGS) entry which is preliminary data.</text>
</comment>
<feature type="non-terminal residue" evidence="1">
    <location>
        <position position="1"/>
    </location>
</feature>
<name>A0ACA9N3V6_9GLOM</name>
<dbReference type="EMBL" id="CAJVPW010011330">
    <property type="protein sequence ID" value="CAG8624579.1"/>
    <property type="molecule type" value="Genomic_DNA"/>
</dbReference>
<evidence type="ECO:0000313" key="1">
    <source>
        <dbReference type="EMBL" id="CAG8624579.1"/>
    </source>
</evidence>
<proteinExistence type="predicted"/>